<dbReference type="RefSeq" id="WP_253794254.1">
    <property type="nucleotide sequence ID" value="NZ_JAMZDX010000001.1"/>
</dbReference>
<feature type="domain" description="TerD" evidence="4">
    <location>
        <begin position="61"/>
        <end position="156"/>
    </location>
</feature>
<feature type="compositionally biased region" description="Low complexity" evidence="3">
    <location>
        <begin position="272"/>
        <end position="287"/>
    </location>
</feature>
<feature type="compositionally biased region" description="Low complexity" evidence="3">
    <location>
        <begin position="222"/>
        <end position="236"/>
    </location>
</feature>
<dbReference type="PANTHER" id="PTHR32097:SF4">
    <property type="entry name" value="GENERAL STRESS PROTEIN 16U"/>
    <property type="match status" value="1"/>
</dbReference>
<reference evidence="5 6" key="1">
    <citation type="submission" date="2022-06" db="EMBL/GenBank/DDBJ databases">
        <title>Sequencing the genomes of 1000 actinobacteria strains.</title>
        <authorList>
            <person name="Klenk H.-P."/>
        </authorList>
    </citation>
    <scope>NUCLEOTIDE SEQUENCE [LARGE SCALE GENOMIC DNA]</scope>
    <source>
        <strain evidence="5 6">DSM 41656</strain>
    </source>
</reference>
<evidence type="ECO:0000256" key="3">
    <source>
        <dbReference type="SAM" id="MobiDB-lite"/>
    </source>
</evidence>
<name>A0ABT1ISA3_9ACTN</name>
<gene>
    <name evidence="5" type="ORF">FHR36_001105</name>
</gene>
<dbReference type="Pfam" id="PF02342">
    <property type="entry name" value="TerD"/>
    <property type="match status" value="1"/>
</dbReference>
<feature type="region of interest" description="Disordered" evidence="3">
    <location>
        <begin position="172"/>
        <end position="297"/>
    </location>
</feature>
<evidence type="ECO:0000256" key="2">
    <source>
        <dbReference type="SAM" id="Coils"/>
    </source>
</evidence>
<accession>A0ABT1ISA3</accession>
<dbReference type="Proteomes" id="UP001206483">
    <property type="component" value="Unassembled WGS sequence"/>
</dbReference>
<dbReference type="PANTHER" id="PTHR32097">
    <property type="entry name" value="CAMP-BINDING PROTEIN 1-RELATED"/>
    <property type="match status" value="1"/>
</dbReference>
<dbReference type="EMBL" id="JAMZDX010000001">
    <property type="protein sequence ID" value="MCP2308013.1"/>
    <property type="molecule type" value="Genomic_DNA"/>
</dbReference>
<organism evidence="5 6">
    <name type="scientific">Kitasatospora paracochleata</name>
    <dbReference type="NCBI Taxonomy" id="58354"/>
    <lineage>
        <taxon>Bacteria</taxon>
        <taxon>Bacillati</taxon>
        <taxon>Actinomycetota</taxon>
        <taxon>Actinomycetes</taxon>
        <taxon>Kitasatosporales</taxon>
        <taxon>Streptomycetaceae</taxon>
        <taxon>Kitasatospora</taxon>
    </lineage>
</organism>
<comment type="similarity">
    <text evidence="1">Belongs to the CAPAB/TerDEXZ family.</text>
</comment>
<evidence type="ECO:0000259" key="4">
    <source>
        <dbReference type="Pfam" id="PF02342"/>
    </source>
</evidence>
<dbReference type="CDD" id="cd06974">
    <property type="entry name" value="TerD_like"/>
    <property type="match status" value="1"/>
</dbReference>
<dbReference type="InterPro" id="IPR003325">
    <property type="entry name" value="TerD"/>
</dbReference>
<keyword evidence="2" id="KW-0175">Coiled coil</keyword>
<sequence>MAAAELVRGQNHPLPGTRITVRLSSAHPAATAVLLTDESGRLADGEGRLVHAGSPELPGVRLAADGEVAVDLGALAADVHRLQLALLLPTGRTFRDLPAPVAAVAGPDGGIASFTLTGLADESALVAVELYRRAGGWKVRAVGQGYAGGATALLADHGCPDPSALAAALTPEVSAELPTSRRSADGGQRADGGSDGAGVVAPTGAAGSPINTVHPRRGPSGPAATTPAPEVPPSAARGPVDTTHPGRPSPPPPAAGPSGPVFAPPVPPSPSSPTSATSPTSPTSAPSSVPPPIAGDAAGATMDERLYNQVWGIFEDAARSAAAYRSAVEYADHRQDQEIEALLADPRMRFGPDAELGRLQARTRRDELEGRARAVLDRDAEQLREELQVVERAMPAAMAAWGSAAWTAWQPVAERPFALRLGDLHLPENPDIRVPMLTRFPLHRGLWVDTGSGPESAGPGSAPLGSADRKAFGTGVATAVAARLLACHPPGGLLLHAVAPGAGGPGGSGDAWAPFARAGLLAGPPATSRAEVAALLESLVERVDLVQMARRAGAPDTLPPHVDPADRLLLVHDFPYGFDDRTVARLRYLADEGPAVGVHLLLVADRAESREYGPLLDPFWRGLTRLAPVEQAYLADPWVEHLWTFSPAVPRPGDPALPALLEAIARHRR</sequence>
<evidence type="ECO:0000313" key="5">
    <source>
        <dbReference type="EMBL" id="MCP2308013.1"/>
    </source>
</evidence>
<evidence type="ECO:0000313" key="6">
    <source>
        <dbReference type="Proteomes" id="UP001206483"/>
    </source>
</evidence>
<dbReference type="InterPro" id="IPR027417">
    <property type="entry name" value="P-loop_NTPase"/>
</dbReference>
<keyword evidence="6" id="KW-1185">Reference proteome</keyword>
<evidence type="ECO:0000256" key="1">
    <source>
        <dbReference type="ARBA" id="ARBA00008775"/>
    </source>
</evidence>
<proteinExistence type="inferred from homology"/>
<dbReference type="InterPro" id="IPR051324">
    <property type="entry name" value="Stress/Tellurium_Resist"/>
</dbReference>
<feature type="coiled-coil region" evidence="2">
    <location>
        <begin position="373"/>
        <end position="400"/>
    </location>
</feature>
<dbReference type="Gene3D" id="3.40.50.300">
    <property type="entry name" value="P-loop containing nucleotide triphosphate hydrolases"/>
    <property type="match status" value="1"/>
</dbReference>
<feature type="compositionally biased region" description="Pro residues" evidence="3">
    <location>
        <begin position="262"/>
        <end position="271"/>
    </location>
</feature>
<comment type="caution">
    <text evidence="5">The sequence shown here is derived from an EMBL/GenBank/DDBJ whole genome shotgun (WGS) entry which is preliminary data.</text>
</comment>
<feature type="compositionally biased region" description="Low complexity" evidence="3">
    <location>
        <begin position="197"/>
        <end position="207"/>
    </location>
</feature>
<dbReference type="Gene3D" id="2.60.60.30">
    <property type="entry name" value="sav2460 like domains"/>
    <property type="match status" value="1"/>
</dbReference>
<protein>
    <recommendedName>
        <fullName evidence="4">TerD domain-containing protein</fullName>
    </recommendedName>
</protein>